<gene>
    <name evidence="1" type="ORF">CAMP_LOCUS12884</name>
</gene>
<proteinExistence type="predicted"/>
<comment type="caution">
    <text evidence="1">The sequence shown here is derived from an EMBL/GenBank/DDBJ whole genome shotgun (WGS) entry which is preliminary data.</text>
</comment>
<evidence type="ECO:0000313" key="2">
    <source>
        <dbReference type="Proteomes" id="UP001152747"/>
    </source>
</evidence>
<dbReference type="AlphaFoldDB" id="A0A9P1IU53"/>
<sequence>MSFFENLYSTHSANISAIGGPGIFGKIGTPIWFYVSHSQPIDLKVEISSKNVKVGGTLNGLSNKVQAAKSEISVTTVGTLNGLMDKVQKAKSEISVTTGPNMRSEPSFSQLSDRTWANYARELTNSPNPIFSSTLNSSQISSIPKNVIRNTTKEIRIAWFFGGEKIIESEKIFERQAIEPPNSILPSALYGKLIEWCTILDGESLSEIIKQII</sequence>
<accession>A0A9P1IU53</accession>
<protein>
    <submittedName>
        <fullName evidence="1">Uncharacterized protein</fullName>
    </submittedName>
</protein>
<reference evidence="1" key="1">
    <citation type="submission" date="2022-11" db="EMBL/GenBank/DDBJ databases">
        <authorList>
            <person name="Kikuchi T."/>
        </authorList>
    </citation>
    <scope>NUCLEOTIDE SEQUENCE</scope>
    <source>
        <strain evidence="1">PS1010</strain>
    </source>
</reference>
<organism evidence="1 2">
    <name type="scientific">Caenorhabditis angaria</name>
    <dbReference type="NCBI Taxonomy" id="860376"/>
    <lineage>
        <taxon>Eukaryota</taxon>
        <taxon>Metazoa</taxon>
        <taxon>Ecdysozoa</taxon>
        <taxon>Nematoda</taxon>
        <taxon>Chromadorea</taxon>
        <taxon>Rhabditida</taxon>
        <taxon>Rhabditina</taxon>
        <taxon>Rhabditomorpha</taxon>
        <taxon>Rhabditoidea</taxon>
        <taxon>Rhabditidae</taxon>
        <taxon>Peloderinae</taxon>
        <taxon>Caenorhabditis</taxon>
    </lineage>
</organism>
<dbReference type="Proteomes" id="UP001152747">
    <property type="component" value="Unassembled WGS sequence"/>
</dbReference>
<evidence type="ECO:0000313" key="1">
    <source>
        <dbReference type="EMBL" id="CAI5450247.1"/>
    </source>
</evidence>
<dbReference type="EMBL" id="CANHGI010000005">
    <property type="protein sequence ID" value="CAI5450247.1"/>
    <property type="molecule type" value="Genomic_DNA"/>
</dbReference>
<keyword evidence="2" id="KW-1185">Reference proteome</keyword>
<name>A0A9P1IU53_9PELO</name>